<comment type="caution">
    <text evidence="3">The sequence shown here is derived from an EMBL/GenBank/DDBJ whole genome shotgun (WGS) entry which is preliminary data.</text>
</comment>
<proteinExistence type="predicted"/>
<evidence type="ECO:0000256" key="2">
    <source>
        <dbReference type="SAM" id="MobiDB-lite"/>
    </source>
</evidence>
<feature type="region of interest" description="Disordered" evidence="2">
    <location>
        <begin position="250"/>
        <end position="270"/>
    </location>
</feature>
<feature type="region of interest" description="Disordered" evidence="2">
    <location>
        <begin position="511"/>
        <end position="531"/>
    </location>
</feature>
<name>A0A4Z1HEX9_9HELO</name>
<protein>
    <submittedName>
        <fullName evidence="3">Uncharacterized protein</fullName>
    </submittedName>
</protein>
<organism evidence="3 4">
    <name type="scientific">Botryotinia convoluta</name>
    <dbReference type="NCBI Taxonomy" id="54673"/>
    <lineage>
        <taxon>Eukaryota</taxon>
        <taxon>Fungi</taxon>
        <taxon>Dikarya</taxon>
        <taxon>Ascomycota</taxon>
        <taxon>Pezizomycotina</taxon>
        <taxon>Leotiomycetes</taxon>
        <taxon>Helotiales</taxon>
        <taxon>Sclerotiniaceae</taxon>
        <taxon>Botryotinia</taxon>
    </lineage>
</organism>
<dbReference type="Proteomes" id="UP000297527">
    <property type="component" value="Unassembled WGS sequence"/>
</dbReference>
<feature type="compositionally biased region" description="Basic and acidic residues" evidence="2">
    <location>
        <begin position="259"/>
        <end position="268"/>
    </location>
</feature>
<dbReference type="AlphaFoldDB" id="A0A4Z1HEX9"/>
<keyword evidence="4" id="KW-1185">Reference proteome</keyword>
<reference evidence="3 4" key="1">
    <citation type="submission" date="2017-12" db="EMBL/GenBank/DDBJ databases">
        <title>Comparative genomics of Botrytis spp.</title>
        <authorList>
            <person name="Valero-Jimenez C.A."/>
            <person name="Tapia P."/>
            <person name="Veloso J."/>
            <person name="Silva-Moreno E."/>
            <person name="Staats M."/>
            <person name="Valdes J.H."/>
            <person name="Van Kan J.A.L."/>
        </authorList>
    </citation>
    <scope>NUCLEOTIDE SEQUENCE [LARGE SCALE GENOMIC DNA]</scope>
    <source>
        <strain evidence="3 4">MUCL11595</strain>
    </source>
</reference>
<evidence type="ECO:0000256" key="1">
    <source>
        <dbReference type="SAM" id="Coils"/>
    </source>
</evidence>
<dbReference type="EMBL" id="PQXN01000267">
    <property type="protein sequence ID" value="TGO47656.1"/>
    <property type="molecule type" value="Genomic_DNA"/>
</dbReference>
<accession>A0A4Z1HEX9</accession>
<feature type="coiled-coil region" evidence="1">
    <location>
        <begin position="300"/>
        <end position="347"/>
    </location>
</feature>
<keyword evidence="1" id="KW-0175">Coiled coil</keyword>
<gene>
    <name evidence="3" type="ORF">BCON_0268g00040</name>
</gene>
<evidence type="ECO:0000313" key="4">
    <source>
        <dbReference type="Proteomes" id="UP000297527"/>
    </source>
</evidence>
<feature type="compositionally biased region" description="Basic and acidic residues" evidence="2">
    <location>
        <begin position="513"/>
        <end position="527"/>
    </location>
</feature>
<evidence type="ECO:0000313" key="3">
    <source>
        <dbReference type="EMBL" id="TGO47656.1"/>
    </source>
</evidence>
<sequence>MIRAAMVREKEDHKTHLHRVASSNLPVVPRKSWEYYVAILQPGVSLEKCEHGDFLWIKVKRTVTIEKILASHFKRTGRNSILMDGDVGLSIDTKIEDIKCLGLGVYAFWEIVKVEKWWEYTVSSTYADERTRSMKEEEHGRLLENTVASTMAYEETELIEPRNLFQNTSNKPYSIKKKEEYGSLLKMTVASTMTAYEKMRAIKFKRKTKSFLSEKKEEKPWSWEPTVPSIIDNTVGARGKQTLRELSKNTSSIAPSVTMKEEKSKERTGATATNKVSYVVKAGQKRKMGRTTKEKMLKRNLAQEDRAETIKRRRMELESEDTNDKLIKQMRTELDEKLDLMKSKNEKAPAINLLKPFAENTKLDLKRHEDYVAKQRKNMEASSQRFGKLQFKDILKRFEISWERQRQDIIDRDPQFKQCVKSEPQKSTGKITSNVQGHGSLESIIKEREIHLDLEAIQRQLEIAKLEYPQSKFTIRYSSNIVRLECAYCPNIDIQMGLKDSRNVAGIVKRHQASKDHTNNRYHEAQRKKGLNNQKTISRSNIQQFCEPESSH</sequence>
<dbReference type="OrthoDB" id="3560183at2759"/>